<protein>
    <submittedName>
        <fullName evidence="1">Phosphonate C-P lyase system protein PhnG</fullName>
    </submittedName>
</protein>
<dbReference type="GO" id="GO:0016829">
    <property type="term" value="F:lyase activity"/>
    <property type="evidence" value="ECO:0007669"/>
    <property type="project" value="UniProtKB-KW"/>
</dbReference>
<sequence>EAAQVRASRAAKAAATRVEFFTMQRGEDA</sequence>
<evidence type="ECO:0000313" key="2">
    <source>
        <dbReference type="Proteomes" id="UP000256679"/>
    </source>
</evidence>
<keyword evidence="2" id="KW-1185">Reference proteome</keyword>
<accession>A0A3D8P6Z4</accession>
<evidence type="ECO:0000313" key="1">
    <source>
        <dbReference type="EMBL" id="RDW11843.1"/>
    </source>
</evidence>
<name>A0A3D8P6Z4_9RHOB</name>
<reference evidence="1 2" key="1">
    <citation type="submission" date="2018-05" db="EMBL/GenBank/DDBJ databases">
        <title>Whole genome sequencing of Paracoccus thiocyanatus SST.</title>
        <authorList>
            <person name="Ghosh W."/>
            <person name="Rameez M.J."/>
            <person name="Roy C."/>
        </authorList>
    </citation>
    <scope>NUCLEOTIDE SEQUENCE [LARGE SCALE GENOMIC DNA]</scope>
    <source>
        <strain evidence="1 2">SST</strain>
    </source>
</reference>
<feature type="non-terminal residue" evidence="1">
    <location>
        <position position="1"/>
    </location>
</feature>
<gene>
    <name evidence="1" type="ORF">DIE28_17060</name>
</gene>
<comment type="caution">
    <text evidence="1">The sequence shown here is derived from an EMBL/GenBank/DDBJ whole genome shotgun (WGS) entry which is preliminary data.</text>
</comment>
<organism evidence="1 2">
    <name type="scientific">Paracoccus thiocyanatus</name>
    <dbReference type="NCBI Taxonomy" id="34006"/>
    <lineage>
        <taxon>Bacteria</taxon>
        <taxon>Pseudomonadati</taxon>
        <taxon>Pseudomonadota</taxon>
        <taxon>Alphaproteobacteria</taxon>
        <taxon>Rhodobacterales</taxon>
        <taxon>Paracoccaceae</taxon>
        <taxon>Paracoccus</taxon>
    </lineage>
</organism>
<dbReference type="AlphaFoldDB" id="A0A3D8P6Z4"/>
<keyword evidence="1" id="KW-0456">Lyase</keyword>
<dbReference type="EMBL" id="QFCQ01000173">
    <property type="protein sequence ID" value="RDW11843.1"/>
    <property type="molecule type" value="Genomic_DNA"/>
</dbReference>
<proteinExistence type="predicted"/>
<dbReference type="Proteomes" id="UP000256679">
    <property type="component" value="Unassembled WGS sequence"/>
</dbReference>